<dbReference type="PANTHER" id="PTHR31988:SF19">
    <property type="entry name" value="9-O-ACETYL-N-ACETYLNEURAMINIC ACID DEACETYLASE-RELATED"/>
    <property type="match status" value="1"/>
</dbReference>
<feature type="coiled-coil region" evidence="2">
    <location>
        <begin position="188"/>
        <end position="215"/>
    </location>
</feature>
<protein>
    <recommendedName>
        <fullName evidence="4">Sialate O-acetylesterase domain-containing protein</fullName>
    </recommendedName>
</protein>
<dbReference type="PANTHER" id="PTHR31988">
    <property type="entry name" value="ESTERASE, PUTATIVE (DUF303)-RELATED"/>
    <property type="match status" value="1"/>
</dbReference>
<dbReference type="AlphaFoldDB" id="A0A1E7ZE05"/>
<reference evidence="5 6" key="1">
    <citation type="submission" date="2016-08" db="EMBL/GenBank/DDBJ databases">
        <authorList>
            <person name="Seilhamer J.J."/>
        </authorList>
    </citation>
    <scope>NUCLEOTIDE SEQUENCE [LARGE SCALE GENOMIC DNA]</scope>
    <source>
        <strain evidence="5 6">KCTC 42603</strain>
    </source>
</reference>
<keyword evidence="2" id="KW-0175">Coiled coil</keyword>
<evidence type="ECO:0000313" key="6">
    <source>
        <dbReference type="Proteomes" id="UP000175691"/>
    </source>
</evidence>
<dbReference type="Pfam" id="PF03629">
    <property type="entry name" value="SASA"/>
    <property type="match status" value="1"/>
</dbReference>
<dbReference type="OrthoDB" id="9795554at2"/>
<gene>
    <name evidence="5" type="ORF">BFC18_06095</name>
</gene>
<keyword evidence="1" id="KW-0378">Hydrolase</keyword>
<accession>A0A1E7ZE05</accession>
<evidence type="ECO:0000313" key="5">
    <source>
        <dbReference type="EMBL" id="OFC71721.1"/>
    </source>
</evidence>
<dbReference type="InterPro" id="IPR005181">
    <property type="entry name" value="SASA"/>
</dbReference>
<feature type="chain" id="PRO_5009209749" description="Sialate O-acetylesterase domain-containing protein" evidence="3">
    <location>
        <begin position="20"/>
        <end position="304"/>
    </location>
</feature>
<dbReference type="GO" id="GO:0016788">
    <property type="term" value="F:hydrolase activity, acting on ester bonds"/>
    <property type="evidence" value="ECO:0007669"/>
    <property type="project" value="UniProtKB-ARBA"/>
</dbReference>
<evidence type="ECO:0000256" key="1">
    <source>
        <dbReference type="ARBA" id="ARBA00022801"/>
    </source>
</evidence>
<sequence length="304" mass="33083">MKRGILAITTLLSFSAVSATFPVYFLGGQSNMEGYGKSKDLEPLHSKPAEHVFLFTGNAVSDDDTSGGKGVWAPLQPGTGTGFKSNGRVSLYSDTFGPEVSFGHQLYSVNGNQPVAIIKYAKGGSGIAEGVGHGSWFPFYKEKTGVNQYDHFLTALRHAFEPTDIDLDGELDTLVPAGIVWMQGESDAAESKEVAEAYEANLKQLMTLIRAALRDDDLPVVIGKITDSGMDETDGKRMDYHRIVQKAQKSFVDNDVCAAFVTTLDNEKHVADGWHYTSEGYVHLGEAFAEAMMKLHQNCDKSVI</sequence>
<proteinExistence type="predicted"/>
<dbReference type="SUPFAM" id="SSF52266">
    <property type="entry name" value="SGNH hydrolase"/>
    <property type="match status" value="1"/>
</dbReference>
<dbReference type="InterPro" id="IPR052940">
    <property type="entry name" value="Carb_Esterase_6"/>
</dbReference>
<evidence type="ECO:0000256" key="3">
    <source>
        <dbReference type="SAM" id="SignalP"/>
    </source>
</evidence>
<feature type="domain" description="Sialate O-acetylesterase" evidence="4">
    <location>
        <begin position="22"/>
        <end position="294"/>
    </location>
</feature>
<dbReference type="InterPro" id="IPR036514">
    <property type="entry name" value="SGNH_hydro_sf"/>
</dbReference>
<name>A0A1E7ZE05_9ALTE</name>
<organism evidence="5 6">
    <name type="scientific">Alteromonas confluentis</name>
    <dbReference type="NCBI Taxonomy" id="1656094"/>
    <lineage>
        <taxon>Bacteria</taxon>
        <taxon>Pseudomonadati</taxon>
        <taxon>Pseudomonadota</taxon>
        <taxon>Gammaproteobacteria</taxon>
        <taxon>Alteromonadales</taxon>
        <taxon>Alteromonadaceae</taxon>
        <taxon>Alteromonas/Salinimonas group</taxon>
        <taxon>Alteromonas</taxon>
    </lineage>
</organism>
<keyword evidence="3" id="KW-0732">Signal</keyword>
<dbReference type="RefSeq" id="WP_070124060.1">
    <property type="nucleotide sequence ID" value="NZ_MDHN01000010.1"/>
</dbReference>
<dbReference type="EMBL" id="MDHN01000010">
    <property type="protein sequence ID" value="OFC71721.1"/>
    <property type="molecule type" value="Genomic_DNA"/>
</dbReference>
<dbReference type="Proteomes" id="UP000175691">
    <property type="component" value="Unassembled WGS sequence"/>
</dbReference>
<keyword evidence="6" id="KW-1185">Reference proteome</keyword>
<dbReference type="Gene3D" id="3.40.50.1110">
    <property type="entry name" value="SGNH hydrolase"/>
    <property type="match status" value="1"/>
</dbReference>
<comment type="caution">
    <text evidence="5">The sequence shown here is derived from an EMBL/GenBank/DDBJ whole genome shotgun (WGS) entry which is preliminary data.</text>
</comment>
<feature type="signal peptide" evidence="3">
    <location>
        <begin position="1"/>
        <end position="19"/>
    </location>
</feature>
<evidence type="ECO:0000259" key="4">
    <source>
        <dbReference type="Pfam" id="PF03629"/>
    </source>
</evidence>
<evidence type="ECO:0000256" key="2">
    <source>
        <dbReference type="SAM" id="Coils"/>
    </source>
</evidence>
<dbReference type="STRING" id="1656094.BFC18_06095"/>